<evidence type="ECO:0000256" key="2">
    <source>
        <dbReference type="SAM" id="MobiDB-lite"/>
    </source>
</evidence>
<sequence>MTSIEVVAVEPPGERAGARAPGPSGGGLEMDERLLRKIRRAELRKKRVIAIVESDGSEDKNDRRRSPSRQRSPSRRRSRERRRSKGRRRRRRGSSSSEDQETTKKKMLEAAMQVKPGPGSASAGCDLQTGGLYGCGMRIGMGPAPSQPNAFGGVDASMKVCVRYLQGECQMPEGQCSLTHPTSPAECSKWMIYFNRTPCKYGDACHAPKCIFDHPNRRGFLGQVGLAGTSL</sequence>
<name>A0A7S1W3J5_ALECA</name>
<protein>
    <recommendedName>
        <fullName evidence="3">C3H1-type domain-containing protein</fullName>
    </recommendedName>
</protein>
<proteinExistence type="predicted"/>
<keyword evidence="1" id="KW-0863">Zinc-finger</keyword>
<gene>
    <name evidence="4" type="ORF">ACAT0790_LOCUS29826</name>
</gene>
<dbReference type="EMBL" id="HBGE01049384">
    <property type="protein sequence ID" value="CAD9146953.1"/>
    <property type="molecule type" value="Transcribed_RNA"/>
</dbReference>
<dbReference type="AlphaFoldDB" id="A0A7S1W3J5"/>
<evidence type="ECO:0000313" key="4">
    <source>
        <dbReference type="EMBL" id="CAD9146953.1"/>
    </source>
</evidence>
<dbReference type="PROSITE" id="PS50103">
    <property type="entry name" value="ZF_C3H1"/>
    <property type="match status" value="1"/>
</dbReference>
<dbReference type="GO" id="GO:0008270">
    <property type="term" value="F:zinc ion binding"/>
    <property type="evidence" value="ECO:0007669"/>
    <property type="project" value="UniProtKB-KW"/>
</dbReference>
<dbReference type="InterPro" id="IPR000571">
    <property type="entry name" value="Znf_CCCH"/>
</dbReference>
<keyword evidence="1" id="KW-0862">Zinc</keyword>
<feature type="region of interest" description="Disordered" evidence="2">
    <location>
        <begin position="45"/>
        <end position="104"/>
    </location>
</feature>
<keyword evidence="1" id="KW-0479">Metal-binding</keyword>
<feature type="zinc finger region" description="C3H1-type" evidence="1">
    <location>
        <begin position="155"/>
        <end position="183"/>
    </location>
</feature>
<feature type="domain" description="C3H1-type" evidence="3">
    <location>
        <begin position="155"/>
        <end position="183"/>
    </location>
</feature>
<organism evidence="4">
    <name type="scientific">Alexandrium catenella</name>
    <name type="common">Red tide dinoflagellate</name>
    <name type="synonym">Gonyaulax catenella</name>
    <dbReference type="NCBI Taxonomy" id="2925"/>
    <lineage>
        <taxon>Eukaryota</taxon>
        <taxon>Sar</taxon>
        <taxon>Alveolata</taxon>
        <taxon>Dinophyceae</taxon>
        <taxon>Gonyaulacales</taxon>
        <taxon>Pyrocystaceae</taxon>
        <taxon>Alexandrium</taxon>
    </lineage>
</organism>
<dbReference type="Gene3D" id="4.10.1000.10">
    <property type="entry name" value="Zinc finger, CCCH-type"/>
    <property type="match status" value="1"/>
</dbReference>
<feature type="compositionally biased region" description="Basic residues" evidence="2">
    <location>
        <begin position="66"/>
        <end position="93"/>
    </location>
</feature>
<accession>A0A7S1W3J5</accession>
<evidence type="ECO:0000259" key="3">
    <source>
        <dbReference type="PROSITE" id="PS50103"/>
    </source>
</evidence>
<feature type="region of interest" description="Disordered" evidence="2">
    <location>
        <begin position="1"/>
        <end position="31"/>
    </location>
</feature>
<evidence type="ECO:0000256" key="1">
    <source>
        <dbReference type="PROSITE-ProRule" id="PRU00723"/>
    </source>
</evidence>
<reference evidence="4" key="1">
    <citation type="submission" date="2021-01" db="EMBL/GenBank/DDBJ databases">
        <authorList>
            <person name="Corre E."/>
            <person name="Pelletier E."/>
            <person name="Niang G."/>
            <person name="Scheremetjew M."/>
            <person name="Finn R."/>
            <person name="Kale V."/>
            <person name="Holt S."/>
            <person name="Cochrane G."/>
            <person name="Meng A."/>
            <person name="Brown T."/>
            <person name="Cohen L."/>
        </authorList>
    </citation>
    <scope>NUCLEOTIDE SEQUENCE</scope>
    <source>
        <strain evidence="4">OF101</strain>
    </source>
</reference>